<keyword evidence="12" id="KW-1208">Phospholipid metabolism</keyword>
<keyword evidence="4 14" id="KW-0808">Transferase</keyword>
<dbReference type="InterPro" id="IPR005218">
    <property type="entry name" value="Diacylglycerol/lipid_kinase"/>
</dbReference>
<dbReference type="GO" id="GO:0005886">
    <property type="term" value="C:plasma membrane"/>
    <property type="evidence" value="ECO:0007669"/>
    <property type="project" value="TreeGrafter"/>
</dbReference>
<dbReference type="InterPro" id="IPR050187">
    <property type="entry name" value="Lipid_Phosphate_FormReg"/>
</dbReference>
<evidence type="ECO:0000256" key="9">
    <source>
        <dbReference type="ARBA" id="ARBA00022842"/>
    </source>
</evidence>
<comment type="similarity">
    <text evidence="2">Belongs to the diacylglycerol/lipid kinase family.</text>
</comment>
<dbReference type="Gene3D" id="3.40.50.10330">
    <property type="entry name" value="Probable inorganic polyphosphate/atp-NAD kinase, domain 1"/>
    <property type="match status" value="1"/>
</dbReference>
<keyword evidence="9" id="KW-0460">Magnesium</keyword>
<reference evidence="14 15" key="1">
    <citation type="journal article" date="2018" name="Sci. Rep.">
        <title>Genome Features and Biochemical Characteristics of a Robust, Fast Growing and Naturally Transformable Cyanobacterium Synechococcus elongatus PCC 11801 Isolated from India.</title>
        <authorList>
            <person name="Jaiswal D."/>
            <person name="Sengupta A."/>
            <person name="Sohoni S."/>
            <person name="Sengupta S."/>
            <person name="Phadnavis A.G."/>
            <person name="Pakrasi H.B."/>
            <person name="Wangikar P.P."/>
        </authorList>
    </citation>
    <scope>NUCLEOTIDE SEQUENCE [LARGE SCALE GENOMIC DNA]</scope>
    <source>
        <strain evidence="14 15">PCC 11801</strain>
    </source>
</reference>
<dbReference type="PROSITE" id="PS50146">
    <property type="entry name" value="DAGK"/>
    <property type="match status" value="1"/>
</dbReference>
<dbReference type="AlphaFoldDB" id="A0AAQ3MDP3"/>
<dbReference type="InterPro" id="IPR017438">
    <property type="entry name" value="ATP-NAD_kinase_N"/>
</dbReference>
<keyword evidence="8" id="KW-0067">ATP-binding</keyword>
<evidence type="ECO:0000256" key="1">
    <source>
        <dbReference type="ARBA" id="ARBA00001946"/>
    </source>
</evidence>
<protein>
    <submittedName>
        <fullName evidence="14">Lipid kinase</fullName>
        <ecNumber evidence="14">2.7.1.-</ecNumber>
    </submittedName>
</protein>
<dbReference type="Proteomes" id="UP000267249">
    <property type="component" value="Chromosome"/>
</dbReference>
<name>A0AAQ3MDP3_SYNEL</name>
<gene>
    <name evidence="14" type="ORF">DOP62_05370</name>
</gene>
<evidence type="ECO:0000256" key="3">
    <source>
        <dbReference type="ARBA" id="ARBA00022516"/>
    </source>
</evidence>
<feature type="domain" description="DAGKc" evidence="13">
    <location>
        <begin position="17"/>
        <end position="144"/>
    </location>
</feature>
<sequence length="316" mass="35146">MWEILCLGLRLFSRSIFLKRRALLLVNRRSRRGRRLLRPAIAQLEAAGLELVQPLLSRHSDYSDVIVAHRDRVDLVIVGGGDGSLNAAARGLVETQLPLGVLPLGTANDLARTLALPTDLNQACQVIAQGQTQAIDLGWVNGYYYFNVASLGLSVKITQGLTSGVKRRWGVFAYALVALRSLWRFRPFRAEIRVGDRVRQTKTVQIAVGNGRYYGGGLAIAHDAAIDDQRLDLYSLSIDHWWQIIPLLPALYHGRYPTPLTEQCGPGETIEIRTRRHRHINTDGEIHTTTPARFRVIPQALRIFVPATVTGSPPAQ</sequence>
<dbReference type="EC" id="2.7.1.-" evidence="14"/>
<dbReference type="Gene3D" id="2.60.200.40">
    <property type="match status" value="1"/>
</dbReference>
<keyword evidence="3" id="KW-0444">Lipid biosynthesis</keyword>
<dbReference type="GO" id="GO:0008654">
    <property type="term" value="P:phospholipid biosynthetic process"/>
    <property type="evidence" value="ECO:0007669"/>
    <property type="project" value="UniProtKB-KW"/>
</dbReference>
<accession>A0AAQ3MDP3</accession>
<dbReference type="GO" id="GO:0016301">
    <property type="term" value="F:kinase activity"/>
    <property type="evidence" value="ECO:0007669"/>
    <property type="project" value="UniProtKB-KW"/>
</dbReference>
<comment type="cofactor">
    <cofactor evidence="1">
        <name>Mg(2+)</name>
        <dbReference type="ChEBI" id="CHEBI:18420"/>
    </cofactor>
</comment>
<dbReference type="NCBIfam" id="TIGR00147">
    <property type="entry name" value="YegS/Rv2252/BmrU family lipid kinase"/>
    <property type="match status" value="1"/>
</dbReference>
<keyword evidence="5" id="KW-0479">Metal-binding</keyword>
<dbReference type="GO" id="GO:0046872">
    <property type="term" value="F:metal ion binding"/>
    <property type="evidence" value="ECO:0007669"/>
    <property type="project" value="UniProtKB-KW"/>
</dbReference>
<proteinExistence type="inferred from homology"/>
<evidence type="ECO:0000259" key="13">
    <source>
        <dbReference type="PROSITE" id="PS50146"/>
    </source>
</evidence>
<keyword evidence="7 14" id="KW-0418">Kinase</keyword>
<evidence type="ECO:0000256" key="11">
    <source>
        <dbReference type="ARBA" id="ARBA00023209"/>
    </source>
</evidence>
<dbReference type="NCBIfam" id="NF009604">
    <property type="entry name" value="PRK13057.1"/>
    <property type="match status" value="1"/>
</dbReference>
<dbReference type="InterPro" id="IPR016064">
    <property type="entry name" value="NAD/diacylglycerol_kinase_sf"/>
</dbReference>
<evidence type="ECO:0000256" key="10">
    <source>
        <dbReference type="ARBA" id="ARBA00023098"/>
    </source>
</evidence>
<evidence type="ECO:0000256" key="7">
    <source>
        <dbReference type="ARBA" id="ARBA00022777"/>
    </source>
</evidence>
<keyword evidence="10" id="KW-0443">Lipid metabolism</keyword>
<dbReference type="InterPro" id="IPR001206">
    <property type="entry name" value="Diacylglycerol_kinase_cat_dom"/>
</dbReference>
<dbReference type="InterPro" id="IPR045540">
    <property type="entry name" value="YegS/DAGK_C"/>
</dbReference>
<dbReference type="PANTHER" id="PTHR12358">
    <property type="entry name" value="SPHINGOSINE KINASE"/>
    <property type="match status" value="1"/>
</dbReference>
<evidence type="ECO:0000313" key="14">
    <source>
        <dbReference type="EMBL" id="WVS92403.1"/>
    </source>
</evidence>
<dbReference type="SMART" id="SM00046">
    <property type="entry name" value="DAGKc"/>
    <property type="match status" value="1"/>
</dbReference>
<evidence type="ECO:0000256" key="2">
    <source>
        <dbReference type="ARBA" id="ARBA00005983"/>
    </source>
</evidence>
<dbReference type="SUPFAM" id="SSF111331">
    <property type="entry name" value="NAD kinase/diacylglycerol kinase-like"/>
    <property type="match status" value="1"/>
</dbReference>
<dbReference type="Pfam" id="PF19279">
    <property type="entry name" value="YegS_C"/>
    <property type="match status" value="1"/>
</dbReference>
<evidence type="ECO:0000256" key="6">
    <source>
        <dbReference type="ARBA" id="ARBA00022741"/>
    </source>
</evidence>
<dbReference type="GO" id="GO:0005524">
    <property type="term" value="F:ATP binding"/>
    <property type="evidence" value="ECO:0007669"/>
    <property type="project" value="UniProtKB-KW"/>
</dbReference>
<evidence type="ECO:0000256" key="12">
    <source>
        <dbReference type="ARBA" id="ARBA00023264"/>
    </source>
</evidence>
<organism evidence="14 15">
    <name type="scientific">Synechococcus elongatus PCC 11801</name>
    <dbReference type="NCBI Taxonomy" id="2219813"/>
    <lineage>
        <taxon>Bacteria</taxon>
        <taxon>Bacillati</taxon>
        <taxon>Cyanobacteriota</taxon>
        <taxon>Cyanophyceae</taxon>
        <taxon>Synechococcales</taxon>
        <taxon>Synechococcaceae</taxon>
        <taxon>Synechococcus</taxon>
    </lineage>
</organism>
<evidence type="ECO:0000256" key="4">
    <source>
        <dbReference type="ARBA" id="ARBA00022679"/>
    </source>
</evidence>
<keyword evidence="6" id="KW-0547">Nucleotide-binding</keyword>
<keyword evidence="11" id="KW-0594">Phospholipid biosynthesis</keyword>
<dbReference type="EMBL" id="CP030139">
    <property type="protein sequence ID" value="WVS92403.1"/>
    <property type="molecule type" value="Genomic_DNA"/>
</dbReference>
<evidence type="ECO:0000256" key="8">
    <source>
        <dbReference type="ARBA" id="ARBA00022840"/>
    </source>
</evidence>
<evidence type="ECO:0000313" key="15">
    <source>
        <dbReference type="Proteomes" id="UP000267249"/>
    </source>
</evidence>
<dbReference type="RefSeq" id="WP_338440836.1">
    <property type="nucleotide sequence ID" value="NZ_CP030139.2"/>
</dbReference>
<evidence type="ECO:0000256" key="5">
    <source>
        <dbReference type="ARBA" id="ARBA00022723"/>
    </source>
</evidence>
<dbReference type="Pfam" id="PF00781">
    <property type="entry name" value="DAGK_cat"/>
    <property type="match status" value="1"/>
</dbReference>
<dbReference type="PANTHER" id="PTHR12358:SF106">
    <property type="entry name" value="LIPID KINASE YEGS"/>
    <property type="match status" value="1"/>
</dbReference>